<evidence type="ECO:0000313" key="2">
    <source>
        <dbReference type="Proteomes" id="UP001057402"/>
    </source>
</evidence>
<proteinExistence type="predicted"/>
<organism evidence="1 2">
    <name type="scientific">Melastoma candidum</name>
    <dbReference type="NCBI Taxonomy" id="119954"/>
    <lineage>
        <taxon>Eukaryota</taxon>
        <taxon>Viridiplantae</taxon>
        <taxon>Streptophyta</taxon>
        <taxon>Embryophyta</taxon>
        <taxon>Tracheophyta</taxon>
        <taxon>Spermatophyta</taxon>
        <taxon>Magnoliopsida</taxon>
        <taxon>eudicotyledons</taxon>
        <taxon>Gunneridae</taxon>
        <taxon>Pentapetalae</taxon>
        <taxon>rosids</taxon>
        <taxon>malvids</taxon>
        <taxon>Myrtales</taxon>
        <taxon>Melastomataceae</taxon>
        <taxon>Melastomatoideae</taxon>
        <taxon>Melastomateae</taxon>
        <taxon>Melastoma</taxon>
    </lineage>
</organism>
<keyword evidence="2" id="KW-1185">Reference proteome</keyword>
<name>A0ACB9SAL2_9MYRT</name>
<gene>
    <name evidence="1" type="ORF">MLD38_000110</name>
</gene>
<accession>A0ACB9SAL2</accession>
<dbReference type="Proteomes" id="UP001057402">
    <property type="component" value="Chromosome 1"/>
</dbReference>
<dbReference type="EMBL" id="CM042880">
    <property type="protein sequence ID" value="KAI4387698.1"/>
    <property type="molecule type" value="Genomic_DNA"/>
</dbReference>
<comment type="caution">
    <text evidence="1">The sequence shown here is derived from an EMBL/GenBank/DDBJ whole genome shotgun (WGS) entry which is preliminary data.</text>
</comment>
<reference evidence="2" key="1">
    <citation type="journal article" date="2023" name="Front. Plant Sci.">
        <title>Chromosomal-level genome assembly of Melastoma candidum provides insights into trichome evolution.</title>
        <authorList>
            <person name="Zhong Y."/>
            <person name="Wu W."/>
            <person name="Sun C."/>
            <person name="Zou P."/>
            <person name="Liu Y."/>
            <person name="Dai S."/>
            <person name="Zhou R."/>
        </authorList>
    </citation>
    <scope>NUCLEOTIDE SEQUENCE [LARGE SCALE GENOMIC DNA]</scope>
</reference>
<sequence length="346" mass="39272">MGRGKLALELIAKEKSRRVTFEKRKKGLMKKAHEFSVLCGVDTCMIIYPDRTSEPEVWPPEPEKVRRIIDRYRSEGPDRRSKRTTGLPDFFINRKKKLDAELKKVRTANWEAKYPVSDEMIVGLSEDQLQSLLVALRGKLDDAKERLAAMKAAKLQQIAESEMMFYDFYPKDNDQFYPDHLALVPSNFMDAKPGFDFSNGCPDPQMLQPMPDPNAVMYNTFSNELPQYGVHGNLPYPPIAHNNDMAIAGTFNGFGDRHYSPMPPNVQFSPLGSVSGMTFPEPTFNFLSNMAFAENMGHCEGMLVQMQMQMPSISNQQMVPRVGFTGVPVEQQTEMEQAMMPRPSHS</sequence>
<evidence type="ECO:0000313" key="1">
    <source>
        <dbReference type="EMBL" id="KAI4387698.1"/>
    </source>
</evidence>
<protein>
    <submittedName>
        <fullName evidence="1">Uncharacterized protein</fullName>
    </submittedName>
</protein>